<dbReference type="PROSITE" id="PS50023">
    <property type="entry name" value="LIM_DOMAIN_2"/>
    <property type="match status" value="3"/>
</dbReference>
<feature type="compositionally biased region" description="Polar residues" evidence="5">
    <location>
        <begin position="414"/>
        <end position="430"/>
    </location>
</feature>
<reference evidence="7" key="2">
    <citation type="submission" date="2023-06" db="EMBL/GenBank/DDBJ databases">
        <authorList>
            <consortium name="Lawrence Berkeley National Laboratory"/>
            <person name="Haridas S."/>
            <person name="Hensen N."/>
            <person name="Bonometti L."/>
            <person name="Westerberg I."/>
            <person name="Brannstrom I.O."/>
            <person name="Guillou S."/>
            <person name="Cros-Aarteil S."/>
            <person name="Calhoun S."/>
            <person name="Kuo A."/>
            <person name="Mondo S."/>
            <person name="Pangilinan J."/>
            <person name="Riley R."/>
            <person name="Labutti K."/>
            <person name="Andreopoulos B."/>
            <person name="Lipzen A."/>
            <person name="Chen C."/>
            <person name="Yanf M."/>
            <person name="Daum C."/>
            <person name="Ng V."/>
            <person name="Clum A."/>
            <person name="Steindorff A."/>
            <person name="Ohm R."/>
            <person name="Martin F."/>
            <person name="Silar P."/>
            <person name="Natvig D."/>
            <person name="Lalanne C."/>
            <person name="Gautier V."/>
            <person name="Ament-Velasquez S.L."/>
            <person name="Kruys A."/>
            <person name="Hutchinson M.I."/>
            <person name="Powell A.J."/>
            <person name="Barry K."/>
            <person name="Miller A.N."/>
            <person name="Grigoriev I.V."/>
            <person name="Debuchy R."/>
            <person name="Gladieux P."/>
            <person name="Thoren M.H."/>
            <person name="Johannesson H."/>
        </authorList>
    </citation>
    <scope>NUCLEOTIDE SEQUENCE</scope>
    <source>
        <strain evidence="7">CBS 118394</strain>
    </source>
</reference>
<dbReference type="CDD" id="cd08368">
    <property type="entry name" value="LIM"/>
    <property type="match status" value="1"/>
</dbReference>
<accession>A0AAE0IS18</accession>
<feature type="domain" description="LIM zinc-binding" evidence="6">
    <location>
        <begin position="740"/>
        <end position="800"/>
    </location>
</feature>
<comment type="caution">
    <text evidence="7">The sequence shown here is derived from an EMBL/GenBank/DDBJ whole genome shotgun (WGS) entry which is preliminary data.</text>
</comment>
<dbReference type="SUPFAM" id="SSF57716">
    <property type="entry name" value="Glucocorticoid receptor-like (DNA-binding domain)"/>
    <property type="match status" value="2"/>
</dbReference>
<feature type="region of interest" description="Disordered" evidence="5">
    <location>
        <begin position="238"/>
        <end position="642"/>
    </location>
</feature>
<dbReference type="GO" id="GO:0046872">
    <property type="term" value="F:metal ion binding"/>
    <property type="evidence" value="ECO:0007669"/>
    <property type="project" value="UniProtKB-KW"/>
</dbReference>
<dbReference type="PROSITE" id="PS00478">
    <property type="entry name" value="LIM_DOMAIN_1"/>
    <property type="match status" value="1"/>
</dbReference>
<feature type="compositionally biased region" description="Basic and acidic residues" evidence="5">
    <location>
        <begin position="1"/>
        <end position="11"/>
    </location>
</feature>
<dbReference type="GO" id="GO:0030695">
    <property type="term" value="F:GTPase regulator activity"/>
    <property type="evidence" value="ECO:0007669"/>
    <property type="project" value="UniProtKB-ARBA"/>
</dbReference>
<feature type="compositionally biased region" description="Basic and acidic residues" evidence="5">
    <location>
        <begin position="433"/>
        <end position="453"/>
    </location>
</feature>
<keyword evidence="1 4" id="KW-0479">Metal-binding</keyword>
<evidence type="ECO:0000313" key="8">
    <source>
        <dbReference type="Proteomes" id="UP001283341"/>
    </source>
</evidence>
<dbReference type="Gene3D" id="2.10.110.10">
    <property type="entry name" value="Cysteine Rich Protein"/>
    <property type="match status" value="3"/>
</dbReference>
<dbReference type="GO" id="GO:0003779">
    <property type="term" value="F:actin binding"/>
    <property type="evidence" value="ECO:0007669"/>
    <property type="project" value="TreeGrafter"/>
</dbReference>
<evidence type="ECO:0000256" key="2">
    <source>
        <dbReference type="ARBA" id="ARBA00022833"/>
    </source>
</evidence>
<dbReference type="PANTHER" id="PTHR24214:SF38">
    <property type="entry name" value="PDZ AND LIM DOMAIN PROTEIN ZASP-RELATED"/>
    <property type="match status" value="1"/>
</dbReference>
<dbReference type="Proteomes" id="UP001283341">
    <property type="component" value="Unassembled WGS sequence"/>
</dbReference>
<evidence type="ECO:0000259" key="6">
    <source>
        <dbReference type="PROSITE" id="PS50023"/>
    </source>
</evidence>
<feature type="domain" description="LIM zinc-binding" evidence="6">
    <location>
        <begin position="803"/>
        <end position="877"/>
    </location>
</feature>
<gene>
    <name evidence="7" type="ORF">B0H66DRAFT_52466</name>
</gene>
<keyword evidence="2 4" id="KW-0862">Zinc</keyword>
<feature type="region of interest" description="Disordered" evidence="5">
    <location>
        <begin position="203"/>
        <end position="223"/>
    </location>
</feature>
<feature type="compositionally biased region" description="Polar residues" evidence="5">
    <location>
        <begin position="361"/>
        <end position="373"/>
    </location>
</feature>
<evidence type="ECO:0000256" key="3">
    <source>
        <dbReference type="ARBA" id="ARBA00023038"/>
    </source>
</evidence>
<dbReference type="Pfam" id="PF00412">
    <property type="entry name" value="LIM"/>
    <property type="match status" value="3"/>
</dbReference>
<sequence>MFARGKSKERSSSSTRKVTPPSPSYMSSEQFAQYLTDLRNTRINRSGGARPQPALMSSQDSAAMTTTGRSSFGTPPLSDTSSINHQSAHSDATPNVASSSAGRPSMSASVSSRYSTMSRGRDYYPDRPVQPLKPSEIVPSATYIERGQRWMEKEEAVSLRQAMEDMDLKDQPKHDQDATDPESREEKRIHEAALEEAAKLVWQHQNPGKVPQPGAPYRYKSHLRKNSYAHARTASAGLYGSDVAPSGLARDPSSRSVSGSSTDSDGFGSTRSRSSFASSRHAPCKVPEAGRGSFDRSRAPLAEPRNPKSYGFISGGTSVAVQQKRRRSSMKRNISGEIEKPFLGDQIWEEPDNRTSRNSEDSTAPTGTVQTLRTKPKNPLNRVQFAPDVPAPADATPPPPPPKVVSKYEIYRNPPTQSRNPLYTTNQRSVSPVEREPDVPRKHGMEVRSEDIRQATSMRLNDRSPKLPTPSAVSDNPGRPIVSFDKNWKPAEEATDNAPEESIFGCRGADRSSAPIVPTISVSDDFSIPSSSTISPSRHRAQPAPASIQVDGPPPPIPTIAVSDATSPSIPTIGLPGDEPDNVGNSSSIPVILTPDDGSSSGSGSRRPLPTPQPGGSRVRHQQAARPRGHWSPAQPPAGSRATARCHECGYSIEGRFVSLAGTSERFHPHCFACYTCGTSLEALEISTEPDAHRAARLDRIARRAAGEVLPEQPGETMAEDGDERLRLYCHLDWHELFAPRCKHCKTPIMGEHVVALGAHWHFGHFFCAECGDPFERGMTHIEKDGYAWCVSCQTKRTERRAPKCRRCKKAVIGQYVQALGGEWHDKCFRCNTCGGGFDDGQIFPWDGKRQGAAGGAPGGEASIVLCTRCMEKELKA</sequence>
<feature type="region of interest" description="Disordered" evidence="5">
    <location>
        <begin position="1"/>
        <end position="135"/>
    </location>
</feature>
<evidence type="ECO:0000313" key="7">
    <source>
        <dbReference type="EMBL" id="KAK3330251.1"/>
    </source>
</evidence>
<dbReference type="InterPro" id="IPR050604">
    <property type="entry name" value="PDZ-LIM_domain"/>
</dbReference>
<keyword evidence="3 4" id="KW-0440">LIM domain</keyword>
<feature type="compositionally biased region" description="Basic residues" evidence="5">
    <location>
        <begin position="618"/>
        <end position="629"/>
    </location>
</feature>
<proteinExistence type="predicted"/>
<dbReference type="GO" id="GO:0031941">
    <property type="term" value="C:filamentous actin"/>
    <property type="evidence" value="ECO:0007669"/>
    <property type="project" value="TreeGrafter"/>
</dbReference>
<organism evidence="7 8">
    <name type="scientific">Apodospora peruviana</name>
    <dbReference type="NCBI Taxonomy" id="516989"/>
    <lineage>
        <taxon>Eukaryota</taxon>
        <taxon>Fungi</taxon>
        <taxon>Dikarya</taxon>
        <taxon>Ascomycota</taxon>
        <taxon>Pezizomycotina</taxon>
        <taxon>Sordariomycetes</taxon>
        <taxon>Sordariomycetidae</taxon>
        <taxon>Sordariales</taxon>
        <taxon>Lasiosphaeriaceae</taxon>
        <taxon>Apodospora</taxon>
    </lineage>
</organism>
<feature type="domain" description="LIM zinc-binding" evidence="6">
    <location>
        <begin position="644"/>
        <end position="706"/>
    </location>
</feature>
<feature type="compositionally biased region" description="Polar residues" evidence="5">
    <location>
        <begin position="55"/>
        <end position="96"/>
    </location>
</feature>
<dbReference type="FunFam" id="2.10.110.10:FF:000113">
    <property type="entry name" value="LIM domain-containing protein"/>
    <property type="match status" value="1"/>
</dbReference>
<dbReference type="PANTHER" id="PTHR24214">
    <property type="entry name" value="PDZ AND LIM DOMAIN PROTEIN ZASP"/>
    <property type="match status" value="1"/>
</dbReference>
<dbReference type="GO" id="GO:0001725">
    <property type="term" value="C:stress fiber"/>
    <property type="evidence" value="ECO:0007669"/>
    <property type="project" value="TreeGrafter"/>
</dbReference>
<dbReference type="EMBL" id="JAUEDM010000001">
    <property type="protein sequence ID" value="KAK3330251.1"/>
    <property type="molecule type" value="Genomic_DNA"/>
</dbReference>
<feature type="region of interest" description="Disordered" evidence="5">
    <location>
        <begin position="161"/>
        <end position="188"/>
    </location>
</feature>
<dbReference type="GO" id="GO:0030036">
    <property type="term" value="P:actin cytoskeleton organization"/>
    <property type="evidence" value="ECO:0007669"/>
    <property type="project" value="TreeGrafter"/>
</dbReference>
<feature type="compositionally biased region" description="Low complexity" evidence="5">
    <location>
        <begin position="520"/>
        <end position="536"/>
    </location>
</feature>
<feature type="compositionally biased region" description="Basic and acidic residues" evidence="5">
    <location>
        <begin position="351"/>
        <end position="360"/>
    </location>
</feature>
<evidence type="ECO:0000256" key="4">
    <source>
        <dbReference type="PROSITE-ProRule" id="PRU00125"/>
    </source>
</evidence>
<dbReference type="SMART" id="SM00132">
    <property type="entry name" value="LIM"/>
    <property type="match status" value="3"/>
</dbReference>
<dbReference type="FunFam" id="2.10.110.10:FF:000077">
    <property type="entry name" value="LIM domain protein"/>
    <property type="match status" value="1"/>
</dbReference>
<dbReference type="GO" id="GO:0051371">
    <property type="term" value="F:muscle alpha-actinin binding"/>
    <property type="evidence" value="ECO:0007669"/>
    <property type="project" value="TreeGrafter"/>
</dbReference>
<feature type="compositionally biased region" description="Polar residues" evidence="5">
    <location>
        <begin position="24"/>
        <end position="33"/>
    </location>
</feature>
<feature type="compositionally biased region" description="Low complexity" evidence="5">
    <location>
        <begin position="97"/>
        <end position="118"/>
    </location>
</feature>
<dbReference type="AlphaFoldDB" id="A0AAE0IS18"/>
<protein>
    <recommendedName>
        <fullName evidence="6">LIM zinc-binding domain-containing protein</fullName>
    </recommendedName>
</protein>
<evidence type="ECO:0000256" key="1">
    <source>
        <dbReference type="ARBA" id="ARBA00022723"/>
    </source>
</evidence>
<feature type="compositionally biased region" description="Low complexity" evidence="5">
    <location>
        <begin position="250"/>
        <end position="279"/>
    </location>
</feature>
<dbReference type="InterPro" id="IPR001781">
    <property type="entry name" value="Znf_LIM"/>
</dbReference>
<keyword evidence="8" id="KW-1185">Reference proteome</keyword>
<reference evidence="7" key="1">
    <citation type="journal article" date="2023" name="Mol. Phylogenet. Evol.">
        <title>Genome-scale phylogeny and comparative genomics of the fungal order Sordariales.</title>
        <authorList>
            <person name="Hensen N."/>
            <person name="Bonometti L."/>
            <person name="Westerberg I."/>
            <person name="Brannstrom I.O."/>
            <person name="Guillou S."/>
            <person name="Cros-Aarteil S."/>
            <person name="Calhoun S."/>
            <person name="Haridas S."/>
            <person name="Kuo A."/>
            <person name="Mondo S."/>
            <person name="Pangilinan J."/>
            <person name="Riley R."/>
            <person name="LaButti K."/>
            <person name="Andreopoulos B."/>
            <person name="Lipzen A."/>
            <person name="Chen C."/>
            <person name="Yan M."/>
            <person name="Daum C."/>
            <person name="Ng V."/>
            <person name="Clum A."/>
            <person name="Steindorff A."/>
            <person name="Ohm R.A."/>
            <person name="Martin F."/>
            <person name="Silar P."/>
            <person name="Natvig D.O."/>
            <person name="Lalanne C."/>
            <person name="Gautier V."/>
            <person name="Ament-Velasquez S.L."/>
            <person name="Kruys A."/>
            <person name="Hutchinson M.I."/>
            <person name="Powell A.J."/>
            <person name="Barry K."/>
            <person name="Miller A.N."/>
            <person name="Grigoriev I.V."/>
            <person name="Debuchy R."/>
            <person name="Gladieux P."/>
            <person name="Hiltunen Thoren M."/>
            <person name="Johannesson H."/>
        </authorList>
    </citation>
    <scope>NUCLEOTIDE SEQUENCE</scope>
    <source>
        <strain evidence="7">CBS 118394</strain>
    </source>
</reference>
<name>A0AAE0IS18_9PEZI</name>
<evidence type="ECO:0000256" key="5">
    <source>
        <dbReference type="SAM" id="MobiDB-lite"/>
    </source>
</evidence>